<protein>
    <submittedName>
        <fullName evidence="2">Uncharacterized protein</fullName>
    </submittedName>
</protein>
<feature type="compositionally biased region" description="Polar residues" evidence="1">
    <location>
        <begin position="93"/>
        <end position="123"/>
    </location>
</feature>
<evidence type="ECO:0000313" key="2">
    <source>
        <dbReference type="EMBL" id="KAK9773964.1"/>
    </source>
</evidence>
<proteinExistence type="predicted"/>
<comment type="caution">
    <text evidence="2">The sequence shown here is derived from an EMBL/GenBank/DDBJ whole genome shotgun (WGS) entry which is preliminary data.</text>
</comment>
<evidence type="ECO:0000256" key="1">
    <source>
        <dbReference type="SAM" id="MobiDB-lite"/>
    </source>
</evidence>
<dbReference type="EMBL" id="JARVKM010000045">
    <property type="protein sequence ID" value="KAK9773964.1"/>
    <property type="molecule type" value="Genomic_DNA"/>
</dbReference>
<evidence type="ECO:0000313" key="3">
    <source>
        <dbReference type="Proteomes" id="UP001465668"/>
    </source>
</evidence>
<feature type="compositionally biased region" description="Basic and acidic residues" evidence="1">
    <location>
        <begin position="65"/>
        <end position="78"/>
    </location>
</feature>
<dbReference type="Proteomes" id="UP001465668">
    <property type="component" value="Unassembled WGS sequence"/>
</dbReference>
<organism evidence="2 3">
    <name type="scientific">Seiridium cardinale</name>
    <dbReference type="NCBI Taxonomy" id="138064"/>
    <lineage>
        <taxon>Eukaryota</taxon>
        <taxon>Fungi</taxon>
        <taxon>Dikarya</taxon>
        <taxon>Ascomycota</taxon>
        <taxon>Pezizomycotina</taxon>
        <taxon>Sordariomycetes</taxon>
        <taxon>Xylariomycetidae</taxon>
        <taxon>Amphisphaeriales</taxon>
        <taxon>Sporocadaceae</taxon>
        <taxon>Seiridium</taxon>
    </lineage>
</organism>
<keyword evidence="3" id="KW-1185">Reference proteome</keyword>
<accession>A0ABR2XJV0</accession>
<feature type="region of interest" description="Disordered" evidence="1">
    <location>
        <begin position="91"/>
        <end position="129"/>
    </location>
</feature>
<reference evidence="2 3" key="1">
    <citation type="submission" date="2024-02" db="EMBL/GenBank/DDBJ databases">
        <title>First draft genome assembly of two strains of Seiridium cardinale.</title>
        <authorList>
            <person name="Emiliani G."/>
            <person name="Scali E."/>
        </authorList>
    </citation>
    <scope>NUCLEOTIDE SEQUENCE [LARGE SCALE GENOMIC DNA]</scope>
    <source>
        <strain evidence="2 3">BM-138-000479</strain>
    </source>
</reference>
<gene>
    <name evidence="2" type="ORF">SCAR479_09304</name>
</gene>
<name>A0ABR2XJV0_9PEZI</name>
<feature type="region of interest" description="Disordered" evidence="1">
    <location>
        <begin position="48"/>
        <end position="78"/>
    </location>
</feature>
<sequence length="129" mass="14322">MRLPPGLPVPDLNQLFQDLAGGRISASRQPRTIQTECLFDRSIKPNEISGRAATNTRRPQPIYDLPKDEHHGERFSSADDMVNEKLSLDKMTTPHNLKNGSVALYSSDSASPNHGKSRGITSQETHELM</sequence>